<name>A0A1B0ATH0_9MUSC</name>
<dbReference type="EMBL" id="JXJN01003305">
    <property type="status" value="NOT_ANNOTATED_CDS"/>
    <property type="molecule type" value="Genomic_DNA"/>
</dbReference>
<dbReference type="EnsemblMetazoa" id="GPPI007983-RA">
    <property type="protein sequence ID" value="GPPI007983-PA"/>
    <property type="gene ID" value="GPPI007983"/>
</dbReference>
<evidence type="ECO:0000313" key="1">
    <source>
        <dbReference type="EnsemblMetazoa" id="GPPI007983-PA"/>
    </source>
</evidence>
<dbReference type="EMBL" id="JXJN01003304">
    <property type="status" value="NOT_ANNOTATED_CDS"/>
    <property type="molecule type" value="Genomic_DNA"/>
</dbReference>
<sequence length="112" mass="12417">MINNRLYVHMSTSACACVSVATSISFAQYCSYCKYIGTSVIANVSIALCACSKINESLTVTCLRKKKTAAANIAAVPRNAYTLSKDNEPFHYNTASLSRYLCEQDRRRRQCV</sequence>
<keyword evidence="2" id="KW-1185">Reference proteome</keyword>
<reference evidence="1" key="2">
    <citation type="submission" date="2020-05" db="UniProtKB">
        <authorList>
            <consortium name="EnsemblMetazoa"/>
        </authorList>
    </citation>
    <scope>IDENTIFICATION</scope>
    <source>
        <strain evidence="1">IAEA</strain>
    </source>
</reference>
<dbReference type="VEuPathDB" id="VectorBase:GPPI007983"/>
<protein>
    <submittedName>
        <fullName evidence="1">Uncharacterized protein</fullName>
    </submittedName>
</protein>
<reference evidence="2" key="1">
    <citation type="submission" date="2015-01" db="EMBL/GenBank/DDBJ databases">
        <authorList>
            <person name="Aksoy S."/>
            <person name="Warren W."/>
            <person name="Wilson R.K."/>
        </authorList>
    </citation>
    <scope>NUCLEOTIDE SEQUENCE [LARGE SCALE GENOMIC DNA]</scope>
    <source>
        <strain evidence="2">IAEA</strain>
    </source>
</reference>
<evidence type="ECO:0000313" key="2">
    <source>
        <dbReference type="Proteomes" id="UP000092460"/>
    </source>
</evidence>
<dbReference type="AlphaFoldDB" id="A0A1B0ATH0"/>
<proteinExistence type="predicted"/>
<dbReference type="PROSITE" id="PS51257">
    <property type="entry name" value="PROKAR_LIPOPROTEIN"/>
    <property type="match status" value="1"/>
</dbReference>
<dbReference type="Proteomes" id="UP000092460">
    <property type="component" value="Unassembled WGS sequence"/>
</dbReference>
<accession>A0A1B0ATH0</accession>
<organism evidence="1 2">
    <name type="scientific">Glossina palpalis gambiensis</name>
    <dbReference type="NCBI Taxonomy" id="67801"/>
    <lineage>
        <taxon>Eukaryota</taxon>
        <taxon>Metazoa</taxon>
        <taxon>Ecdysozoa</taxon>
        <taxon>Arthropoda</taxon>
        <taxon>Hexapoda</taxon>
        <taxon>Insecta</taxon>
        <taxon>Pterygota</taxon>
        <taxon>Neoptera</taxon>
        <taxon>Endopterygota</taxon>
        <taxon>Diptera</taxon>
        <taxon>Brachycera</taxon>
        <taxon>Muscomorpha</taxon>
        <taxon>Hippoboscoidea</taxon>
        <taxon>Glossinidae</taxon>
        <taxon>Glossina</taxon>
    </lineage>
</organism>